<protein>
    <submittedName>
        <fullName evidence="2">Uncharacterized protein</fullName>
    </submittedName>
</protein>
<accession>E9DDV2</accession>
<gene>
    <name evidence="2" type="ORF">CPSG_07743</name>
</gene>
<feature type="region of interest" description="Disordered" evidence="1">
    <location>
        <begin position="1"/>
        <end position="25"/>
    </location>
</feature>
<reference evidence="3" key="1">
    <citation type="journal article" date="2010" name="Genome Res.">
        <title>Population genomic sequencing of Coccidioides fungi reveals recent hybridization and transposon control.</title>
        <authorList>
            <person name="Neafsey D.E."/>
            <person name="Barker B.M."/>
            <person name="Sharpton T.J."/>
            <person name="Stajich J.E."/>
            <person name="Park D.J."/>
            <person name="Whiston E."/>
            <person name="Hung C.-Y."/>
            <person name="McMahan C."/>
            <person name="White J."/>
            <person name="Sykes S."/>
            <person name="Heiman D."/>
            <person name="Young S."/>
            <person name="Zeng Q."/>
            <person name="Abouelleil A."/>
            <person name="Aftuck L."/>
            <person name="Bessette D."/>
            <person name="Brown A."/>
            <person name="FitzGerald M."/>
            <person name="Lui A."/>
            <person name="Macdonald J.P."/>
            <person name="Priest M."/>
            <person name="Orbach M.J."/>
            <person name="Galgiani J.N."/>
            <person name="Kirkland T.N."/>
            <person name="Cole G.T."/>
            <person name="Birren B.W."/>
            <person name="Henn M.R."/>
            <person name="Taylor J.W."/>
            <person name="Rounsley S.D."/>
        </authorList>
    </citation>
    <scope>NUCLEOTIDE SEQUENCE [LARGE SCALE GENOMIC DNA]</scope>
    <source>
        <strain evidence="3">RMSCC 757 / Silveira</strain>
    </source>
</reference>
<evidence type="ECO:0000256" key="1">
    <source>
        <dbReference type="SAM" id="MobiDB-lite"/>
    </source>
</evidence>
<sequence>MTTRRRGEGTSHIKGFDSLQETTRPSPNVPINAVHRFLPKNVVLSQLRSSVLVAYTLKGKREDVFKEKKKKKYQRVTGASRLSLCTRRDETSTWTSLKIPTCDSLALLIDPVVFFFERIAAL</sequence>
<organism evidence="3">
    <name type="scientific">Coccidioides posadasii (strain RMSCC 757 / Silveira)</name>
    <name type="common">Valley fever fungus</name>
    <dbReference type="NCBI Taxonomy" id="443226"/>
    <lineage>
        <taxon>Eukaryota</taxon>
        <taxon>Fungi</taxon>
        <taxon>Dikarya</taxon>
        <taxon>Ascomycota</taxon>
        <taxon>Pezizomycotina</taxon>
        <taxon>Eurotiomycetes</taxon>
        <taxon>Eurotiomycetidae</taxon>
        <taxon>Onygenales</taxon>
        <taxon>Onygenaceae</taxon>
        <taxon>Coccidioides</taxon>
    </lineage>
</organism>
<evidence type="ECO:0000313" key="3">
    <source>
        <dbReference type="Proteomes" id="UP000002497"/>
    </source>
</evidence>
<keyword evidence="3" id="KW-1185">Reference proteome</keyword>
<dbReference type="AlphaFoldDB" id="E9DDV2"/>
<dbReference type="Proteomes" id="UP000002497">
    <property type="component" value="Unassembled WGS sequence"/>
</dbReference>
<reference evidence="3" key="2">
    <citation type="submission" date="2010-03" db="EMBL/GenBank/DDBJ databases">
        <title>The genome sequence of Coccidioides posadasii strain Silveira.</title>
        <authorList>
            <consortium name="The Broad Institute Genome Sequencing Center for Infectious Disease"/>
            <person name="Neafsey D."/>
            <person name="Orbach M."/>
            <person name="Henn M.R."/>
            <person name="Cole G.T."/>
            <person name="Galgiani J."/>
            <person name="Gardner M.J."/>
            <person name="Kirkland T.N."/>
            <person name="Taylor J.W."/>
            <person name="Young S.K."/>
            <person name="Zeng Q."/>
            <person name="Koehrsen M."/>
            <person name="Alvarado L."/>
            <person name="Berlin A."/>
            <person name="Borenstein D."/>
            <person name="Chapman S.B."/>
            <person name="Chen Z."/>
            <person name="Engels R."/>
            <person name="Freedman E."/>
            <person name="Gellesch M."/>
            <person name="Goldberg J."/>
            <person name="Griggs A."/>
            <person name="Gujja S."/>
            <person name="Heilman E."/>
            <person name="Heiman D."/>
            <person name="Howarth C."/>
            <person name="Jen D."/>
            <person name="Larson L."/>
            <person name="Mehta T."/>
            <person name="Neiman D."/>
            <person name="Park D."/>
            <person name="Pearson M."/>
            <person name="Richards J."/>
            <person name="Roberts A."/>
            <person name="Saif S."/>
            <person name="Shea T."/>
            <person name="Shenoy N."/>
            <person name="Sisk P."/>
            <person name="Stolte C."/>
            <person name="Sykes S."/>
            <person name="Walk T."/>
            <person name="White J."/>
            <person name="Yandava C."/>
            <person name="Haas B."/>
            <person name="Nusbaum C."/>
            <person name="Birren B."/>
        </authorList>
    </citation>
    <scope>NUCLEOTIDE SEQUENCE [LARGE SCALE GENOMIC DNA]</scope>
    <source>
        <strain evidence="3">RMSCC 757 / Silveira</strain>
    </source>
</reference>
<dbReference type="HOGENOM" id="CLU_2026496_0_0_1"/>
<evidence type="ECO:0000313" key="2">
    <source>
        <dbReference type="EMBL" id="EFW15306.1"/>
    </source>
</evidence>
<dbReference type="EMBL" id="GL636501">
    <property type="protein sequence ID" value="EFW15306.1"/>
    <property type="molecule type" value="Genomic_DNA"/>
</dbReference>
<name>E9DDV2_COCPS</name>
<proteinExistence type="predicted"/>
<feature type="compositionally biased region" description="Basic and acidic residues" evidence="1">
    <location>
        <begin position="1"/>
        <end position="15"/>
    </location>
</feature>
<dbReference type="VEuPathDB" id="FungiDB:CPSG_07743"/>